<name>A0A2G9GWA6_9LAMI</name>
<accession>A0A2G9GWA6</accession>
<feature type="region of interest" description="Disordered" evidence="2">
    <location>
        <begin position="73"/>
        <end position="124"/>
    </location>
</feature>
<dbReference type="Pfam" id="PF05564">
    <property type="entry name" value="Auxin_repressed"/>
    <property type="match status" value="1"/>
</dbReference>
<gene>
    <name evidence="3" type="ORF">CDL12_17865</name>
</gene>
<keyword evidence="4" id="KW-1185">Reference proteome</keyword>
<evidence type="ECO:0008006" key="5">
    <source>
        <dbReference type="Google" id="ProtNLM"/>
    </source>
</evidence>
<comment type="similarity">
    <text evidence="1">Belongs to the DRM1/ARP family.</text>
</comment>
<dbReference type="EMBL" id="NKXS01003507">
    <property type="protein sequence ID" value="PIN09564.1"/>
    <property type="molecule type" value="Genomic_DNA"/>
</dbReference>
<protein>
    <recommendedName>
        <fullName evidence="5">Dormancy/auxin associated protein</fullName>
    </recommendedName>
</protein>
<dbReference type="PANTHER" id="PTHR33565">
    <property type="entry name" value="DORMANCY-ASSOCIATED PROTEIN 1"/>
    <property type="match status" value="1"/>
</dbReference>
<evidence type="ECO:0000256" key="1">
    <source>
        <dbReference type="ARBA" id="ARBA00010502"/>
    </source>
</evidence>
<organism evidence="3 4">
    <name type="scientific">Handroanthus impetiginosus</name>
    <dbReference type="NCBI Taxonomy" id="429701"/>
    <lineage>
        <taxon>Eukaryota</taxon>
        <taxon>Viridiplantae</taxon>
        <taxon>Streptophyta</taxon>
        <taxon>Embryophyta</taxon>
        <taxon>Tracheophyta</taxon>
        <taxon>Spermatophyta</taxon>
        <taxon>Magnoliopsida</taxon>
        <taxon>eudicotyledons</taxon>
        <taxon>Gunneridae</taxon>
        <taxon>Pentapetalae</taxon>
        <taxon>asterids</taxon>
        <taxon>lamiids</taxon>
        <taxon>Lamiales</taxon>
        <taxon>Bignoniaceae</taxon>
        <taxon>Crescentiina</taxon>
        <taxon>Tabebuia alliance</taxon>
        <taxon>Handroanthus</taxon>
    </lineage>
</organism>
<feature type="compositionally biased region" description="Low complexity" evidence="2">
    <location>
        <begin position="73"/>
        <end position="101"/>
    </location>
</feature>
<comment type="caution">
    <text evidence="3">The sequence shown here is derived from an EMBL/GenBank/DDBJ whole genome shotgun (WGS) entry which is preliminary data.</text>
</comment>
<dbReference type="STRING" id="429701.A0A2G9GWA6"/>
<dbReference type="OrthoDB" id="2012405at2759"/>
<dbReference type="PANTHER" id="PTHR33565:SF20">
    <property type="entry name" value="DORMANCY-ASSOCIATED PROTEIN HOMOLOG 4"/>
    <property type="match status" value="1"/>
</dbReference>
<evidence type="ECO:0000313" key="3">
    <source>
        <dbReference type="EMBL" id="PIN09564.1"/>
    </source>
</evidence>
<dbReference type="AlphaFoldDB" id="A0A2G9GWA6"/>
<reference evidence="4" key="1">
    <citation type="journal article" date="2018" name="Gigascience">
        <title>Genome assembly of the Pink Ipe (Handroanthus impetiginosus, Bignoniaceae), a highly valued, ecologically keystone Neotropical timber forest tree.</title>
        <authorList>
            <person name="Silva-Junior O.B."/>
            <person name="Grattapaglia D."/>
            <person name="Novaes E."/>
            <person name="Collevatti R.G."/>
        </authorList>
    </citation>
    <scope>NUCLEOTIDE SEQUENCE [LARGE SCALE GENOMIC DNA]</scope>
    <source>
        <strain evidence="4">cv. UFG-1</strain>
    </source>
</reference>
<dbReference type="Proteomes" id="UP000231279">
    <property type="component" value="Unassembled WGS sequence"/>
</dbReference>
<proteinExistence type="inferred from homology"/>
<dbReference type="InterPro" id="IPR008406">
    <property type="entry name" value="DRM/ARP"/>
</dbReference>
<evidence type="ECO:0000256" key="2">
    <source>
        <dbReference type="SAM" id="MobiDB-lite"/>
    </source>
</evidence>
<sequence length="150" mass="16063">MGFLHKLWDETLAGPTPDTGLGKLRKYNSFSAARSSAAPPLDVTVPSHDDNQLIPISRSITVVRSEAHRNLNVSVGSPSVPSSPVGSSAPSSPFSPSTPGGNFKKFTRRKTTAGASHNSESESKNAHDWLDLDVKFFGSLSIFQKEVTIL</sequence>
<evidence type="ECO:0000313" key="4">
    <source>
        <dbReference type="Proteomes" id="UP000231279"/>
    </source>
</evidence>